<dbReference type="Gene3D" id="3.40.190.290">
    <property type="match status" value="1"/>
</dbReference>
<dbReference type="InterPro" id="IPR058163">
    <property type="entry name" value="LysR-type_TF_proteobact-type"/>
</dbReference>
<evidence type="ECO:0000256" key="3">
    <source>
        <dbReference type="ARBA" id="ARBA00023015"/>
    </source>
</evidence>
<dbReference type="PANTHER" id="PTHR30537">
    <property type="entry name" value="HTH-TYPE TRANSCRIPTIONAL REGULATOR"/>
    <property type="match status" value="1"/>
</dbReference>
<keyword evidence="3" id="KW-0805">Transcription regulation</keyword>
<feature type="domain" description="HTH lysR-type" evidence="6">
    <location>
        <begin position="7"/>
        <end position="62"/>
    </location>
</feature>
<dbReference type="GO" id="GO:0003700">
    <property type="term" value="F:DNA-binding transcription factor activity"/>
    <property type="evidence" value="ECO:0007669"/>
    <property type="project" value="InterPro"/>
</dbReference>
<evidence type="ECO:0000313" key="8">
    <source>
        <dbReference type="Proteomes" id="UP000035762"/>
    </source>
</evidence>
<dbReference type="RefSeq" id="WP_009339776.1">
    <property type="nucleotide sequence ID" value="NZ_CCAZ020000002.1"/>
</dbReference>
<accession>A0A090MQ00</accession>
<name>A0A090MQ00_AFIFE</name>
<sequence>MSKLDRLAWDDLRVILEVARQGSIYSAAKILKVDHSTVTRRIAHVELILERRLFDRSNRGITARPETEHLLEHIRQMEVHAAAMHEAIGHVETQTRAIRVATMEGLASGYLARRIQDITLDDPSIRIELFSNPHIVDLLKKETDIFLSFFDPQIPGLISQQIGETAIYLYGSERYRAHHGLPTSQAELGSHRYVGYIPEMITIESVKWLDQIVPNAHLAFCSNSVIAQRNAAIAGAGLVVLPTFVGEENEALFRVMPDEIRSLRPVWMSVGRDQHVLKTISRSAKAIARIFAADKRFLLGETLALEERDLATVKI</sequence>
<dbReference type="OrthoDB" id="9787460at2"/>
<dbReference type="InterPro" id="IPR036388">
    <property type="entry name" value="WH-like_DNA-bd_sf"/>
</dbReference>
<reference evidence="7 8" key="1">
    <citation type="journal article" date="2014" name="Genome Announc.">
        <title>Genome Sequence of Afipia felis Strain 76713, Isolated in Hospital Water Using an Amoeba Co-Culture Procedure.</title>
        <authorList>
            <person name="Benamar S."/>
            <person name="La Scola B."/>
            <person name="Croce O."/>
        </authorList>
    </citation>
    <scope>NUCLEOTIDE SEQUENCE [LARGE SCALE GENOMIC DNA]</scope>
    <source>
        <strain evidence="7 8">76713</strain>
    </source>
</reference>
<dbReference type="GO" id="GO:0006351">
    <property type="term" value="P:DNA-templated transcription"/>
    <property type="evidence" value="ECO:0007669"/>
    <property type="project" value="TreeGrafter"/>
</dbReference>
<dbReference type="SUPFAM" id="SSF46785">
    <property type="entry name" value="Winged helix' DNA-binding domain"/>
    <property type="match status" value="1"/>
</dbReference>
<keyword evidence="4" id="KW-0238">DNA-binding</keyword>
<protein>
    <submittedName>
        <fullName evidence="7">HTH-type transcriptional regulator GltR</fullName>
    </submittedName>
</protein>
<dbReference type="InterPro" id="IPR000847">
    <property type="entry name" value="LysR_HTH_N"/>
</dbReference>
<evidence type="ECO:0000256" key="2">
    <source>
        <dbReference type="ARBA" id="ARBA00009437"/>
    </source>
</evidence>
<proteinExistence type="inferred from homology"/>
<dbReference type="InterPro" id="IPR036390">
    <property type="entry name" value="WH_DNA-bd_sf"/>
</dbReference>
<dbReference type="Pfam" id="PF00126">
    <property type="entry name" value="HTH_1"/>
    <property type="match status" value="1"/>
</dbReference>
<comment type="caution">
    <text evidence="7">The sequence shown here is derived from an EMBL/GenBank/DDBJ whole genome shotgun (WGS) entry which is preliminary data.</text>
</comment>
<dbReference type="InterPro" id="IPR005119">
    <property type="entry name" value="LysR_subst-bd"/>
</dbReference>
<dbReference type="Pfam" id="PF03466">
    <property type="entry name" value="LysR_substrate"/>
    <property type="match status" value="1"/>
</dbReference>
<dbReference type="Proteomes" id="UP000035762">
    <property type="component" value="Unassembled WGS sequence"/>
</dbReference>
<evidence type="ECO:0000259" key="6">
    <source>
        <dbReference type="PROSITE" id="PS50931"/>
    </source>
</evidence>
<dbReference type="PANTHER" id="PTHR30537:SF3">
    <property type="entry name" value="TRANSCRIPTIONAL REGULATORY PROTEIN"/>
    <property type="match status" value="1"/>
</dbReference>
<dbReference type="PROSITE" id="PS50931">
    <property type="entry name" value="HTH_LYSR"/>
    <property type="match status" value="1"/>
</dbReference>
<evidence type="ECO:0000256" key="4">
    <source>
        <dbReference type="ARBA" id="ARBA00023125"/>
    </source>
</evidence>
<evidence type="ECO:0000256" key="1">
    <source>
        <dbReference type="ARBA" id="ARBA00003502"/>
    </source>
</evidence>
<dbReference type="AlphaFoldDB" id="A0A090MQ00"/>
<evidence type="ECO:0000313" key="7">
    <source>
        <dbReference type="EMBL" id="CEG09460.1"/>
    </source>
</evidence>
<dbReference type="Gene3D" id="1.10.10.10">
    <property type="entry name" value="Winged helix-like DNA-binding domain superfamily/Winged helix DNA-binding domain"/>
    <property type="match status" value="1"/>
</dbReference>
<keyword evidence="5" id="KW-0804">Transcription</keyword>
<dbReference type="GO" id="GO:0043565">
    <property type="term" value="F:sequence-specific DNA binding"/>
    <property type="evidence" value="ECO:0007669"/>
    <property type="project" value="TreeGrafter"/>
</dbReference>
<comment type="similarity">
    <text evidence="2">Belongs to the LysR transcriptional regulatory family.</text>
</comment>
<evidence type="ECO:0000256" key="5">
    <source>
        <dbReference type="ARBA" id="ARBA00023163"/>
    </source>
</evidence>
<gene>
    <name evidence="7" type="primary">gltR_3</name>
    <name evidence="7" type="ORF">BN961_02886</name>
</gene>
<comment type="function">
    <text evidence="1">NodD regulates the expression of the nodABCFE genes which encode other nodulation proteins. NodD is also a negative regulator of its own expression. Binds flavonoids as inducers.</text>
</comment>
<dbReference type="STRING" id="1035.BN961_02886"/>
<keyword evidence="8" id="KW-1185">Reference proteome</keyword>
<dbReference type="SUPFAM" id="SSF53850">
    <property type="entry name" value="Periplasmic binding protein-like II"/>
    <property type="match status" value="1"/>
</dbReference>
<organism evidence="7 8">
    <name type="scientific">Afipia felis</name>
    <name type="common">Cat scratch disease bacillus</name>
    <dbReference type="NCBI Taxonomy" id="1035"/>
    <lineage>
        <taxon>Bacteria</taxon>
        <taxon>Pseudomonadati</taxon>
        <taxon>Pseudomonadota</taxon>
        <taxon>Alphaproteobacteria</taxon>
        <taxon>Hyphomicrobiales</taxon>
        <taxon>Nitrobacteraceae</taxon>
        <taxon>Afipia</taxon>
    </lineage>
</organism>
<dbReference type="EMBL" id="CCAZ020000002">
    <property type="protein sequence ID" value="CEG09460.1"/>
    <property type="molecule type" value="Genomic_DNA"/>
</dbReference>